<evidence type="ECO:0000313" key="4">
    <source>
        <dbReference type="Proteomes" id="UP000184074"/>
    </source>
</evidence>
<reference evidence="3 4" key="1">
    <citation type="submission" date="2016-11" db="EMBL/GenBank/DDBJ databases">
        <authorList>
            <person name="Jaros S."/>
            <person name="Januszkiewicz K."/>
            <person name="Wedrychowicz H."/>
        </authorList>
    </citation>
    <scope>NUCLEOTIDE SEQUENCE [LARGE SCALE GENOMIC DNA]</scope>
    <source>
        <strain evidence="3 4">DSM 28715</strain>
    </source>
</reference>
<sequence length="90" mass="9789">MLVAVITTDKDGALQTRLDNRDAHLTYIKETGVIAMAGPFLDTDGAMCGSLIVLDVDSVDAAESWAEDDPYNKASLFSDVRIQEWKKVVG</sequence>
<dbReference type="PANTHER" id="PTHR33606:SF3">
    <property type="entry name" value="PROTEIN YCII"/>
    <property type="match status" value="1"/>
</dbReference>
<dbReference type="InterPro" id="IPR051807">
    <property type="entry name" value="Sec-metab_biosynth-assoc"/>
</dbReference>
<dbReference type="EMBL" id="FQXB01000003">
    <property type="protein sequence ID" value="SHH16231.1"/>
    <property type="molecule type" value="Genomic_DNA"/>
</dbReference>
<dbReference type="STRING" id="1508389.SAMN05444003_2257"/>
<keyword evidence="4" id="KW-1185">Reference proteome</keyword>
<dbReference type="AlphaFoldDB" id="A0A1M5QQV3"/>
<gene>
    <name evidence="3" type="ORF">SAMN05444003_2257</name>
</gene>
<dbReference type="Gene3D" id="3.30.70.1060">
    <property type="entry name" value="Dimeric alpha+beta barrel"/>
    <property type="match status" value="1"/>
</dbReference>
<dbReference type="Pfam" id="PF03795">
    <property type="entry name" value="YCII"/>
    <property type="match status" value="1"/>
</dbReference>
<feature type="domain" description="YCII-related" evidence="2">
    <location>
        <begin position="1"/>
        <end position="86"/>
    </location>
</feature>
<name>A0A1M5QQV3_9RHOB</name>
<accession>A0A1M5QQV3</accession>
<dbReference type="InterPro" id="IPR005545">
    <property type="entry name" value="YCII"/>
</dbReference>
<organism evidence="3 4">
    <name type="scientific">Cognatiyoonia sediminum</name>
    <dbReference type="NCBI Taxonomy" id="1508389"/>
    <lineage>
        <taxon>Bacteria</taxon>
        <taxon>Pseudomonadati</taxon>
        <taxon>Pseudomonadota</taxon>
        <taxon>Alphaproteobacteria</taxon>
        <taxon>Rhodobacterales</taxon>
        <taxon>Paracoccaceae</taxon>
        <taxon>Cognatiyoonia</taxon>
    </lineage>
</organism>
<proteinExistence type="inferred from homology"/>
<dbReference type="Proteomes" id="UP000184074">
    <property type="component" value="Unassembled WGS sequence"/>
</dbReference>
<protein>
    <recommendedName>
        <fullName evidence="2">YCII-related domain-containing protein</fullName>
    </recommendedName>
</protein>
<dbReference type="OrthoDB" id="2293521at2"/>
<dbReference type="RefSeq" id="WP_072901131.1">
    <property type="nucleotide sequence ID" value="NZ_FQXB01000003.1"/>
</dbReference>
<dbReference type="InterPro" id="IPR011008">
    <property type="entry name" value="Dimeric_a/b-barrel"/>
</dbReference>
<evidence type="ECO:0000256" key="1">
    <source>
        <dbReference type="ARBA" id="ARBA00007689"/>
    </source>
</evidence>
<evidence type="ECO:0000313" key="3">
    <source>
        <dbReference type="EMBL" id="SHH16231.1"/>
    </source>
</evidence>
<comment type="similarity">
    <text evidence="1">Belongs to the YciI family.</text>
</comment>
<dbReference type="PANTHER" id="PTHR33606">
    <property type="entry name" value="PROTEIN YCII"/>
    <property type="match status" value="1"/>
</dbReference>
<evidence type="ECO:0000259" key="2">
    <source>
        <dbReference type="Pfam" id="PF03795"/>
    </source>
</evidence>
<dbReference type="SUPFAM" id="SSF54909">
    <property type="entry name" value="Dimeric alpha+beta barrel"/>
    <property type="match status" value="1"/>
</dbReference>